<organism evidence="2 3">
    <name type="scientific">Solanum verrucosum</name>
    <dbReference type="NCBI Taxonomy" id="315347"/>
    <lineage>
        <taxon>Eukaryota</taxon>
        <taxon>Viridiplantae</taxon>
        <taxon>Streptophyta</taxon>
        <taxon>Embryophyta</taxon>
        <taxon>Tracheophyta</taxon>
        <taxon>Spermatophyta</taxon>
        <taxon>Magnoliopsida</taxon>
        <taxon>eudicotyledons</taxon>
        <taxon>Gunneridae</taxon>
        <taxon>Pentapetalae</taxon>
        <taxon>asterids</taxon>
        <taxon>lamiids</taxon>
        <taxon>Solanales</taxon>
        <taxon>Solanaceae</taxon>
        <taxon>Solanoideae</taxon>
        <taxon>Solaneae</taxon>
        <taxon>Solanum</taxon>
    </lineage>
</organism>
<name>A0AAF0ZQN5_SOLVR</name>
<protein>
    <submittedName>
        <fullName evidence="2">Uncharacterized protein</fullName>
    </submittedName>
</protein>
<gene>
    <name evidence="2" type="ORF">MTR67_041296</name>
</gene>
<evidence type="ECO:0000313" key="3">
    <source>
        <dbReference type="Proteomes" id="UP001234989"/>
    </source>
</evidence>
<sequence>MKNREEKSSNLGIGVGSRASQCAPKRALNLQPWGAAPASAPHTRL</sequence>
<dbReference type="Proteomes" id="UP001234989">
    <property type="component" value="Chromosome 9"/>
</dbReference>
<evidence type="ECO:0000256" key="1">
    <source>
        <dbReference type="SAM" id="MobiDB-lite"/>
    </source>
</evidence>
<evidence type="ECO:0000313" key="2">
    <source>
        <dbReference type="EMBL" id="WMV47911.1"/>
    </source>
</evidence>
<proteinExistence type="predicted"/>
<keyword evidence="3" id="KW-1185">Reference proteome</keyword>
<dbReference type="EMBL" id="CP133620">
    <property type="protein sequence ID" value="WMV47911.1"/>
    <property type="molecule type" value="Genomic_DNA"/>
</dbReference>
<dbReference type="AlphaFoldDB" id="A0AAF0ZQN5"/>
<reference evidence="2" key="1">
    <citation type="submission" date="2023-08" db="EMBL/GenBank/DDBJ databases">
        <title>A de novo genome assembly of Solanum verrucosum Schlechtendal, a Mexican diploid species geographically isolated from the other diploid A-genome species in potato relatives.</title>
        <authorList>
            <person name="Hosaka K."/>
        </authorList>
    </citation>
    <scope>NUCLEOTIDE SEQUENCE</scope>
    <source>
        <tissue evidence="2">Young leaves</tissue>
    </source>
</reference>
<feature type="region of interest" description="Disordered" evidence="1">
    <location>
        <begin position="1"/>
        <end position="23"/>
    </location>
</feature>
<accession>A0AAF0ZQN5</accession>